<organism evidence="1 2">
    <name type="scientific">Microcystis aeruginosa PCC 9432</name>
    <dbReference type="NCBI Taxonomy" id="1160280"/>
    <lineage>
        <taxon>Bacteria</taxon>
        <taxon>Bacillati</taxon>
        <taxon>Cyanobacteriota</taxon>
        <taxon>Cyanophyceae</taxon>
        <taxon>Oscillatoriophycideae</taxon>
        <taxon>Chroococcales</taxon>
        <taxon>Microcystaceae</taxon>
        <taxon>Microcystis</taxon>
    </lineage>
</organism>
<dbReference type="Proteomes" id="UP000005806">
    <property type="component" value="Unassembled WGS sequence"/>
</dbReference>
<dbReference type="AlphaFoldDB" id="A0A822LCY6"/>
<gene>
    <name evidence="1" type="ORF">MICCA_2960002</name>
</gene>
<reference evidence="1 2" key="1">
    <citation type="submission" date="2012-04" db="EMBL/GenBank/DDBJ databases">
        <authorList>
            <person name="Genoscope - CEA"/>
        </authorList>
    </citation>
    <scope>NUCLEOTIDE SEQUENCE [LARGE SCALE GENOMIC DNA]</scope>
    <source>
        <strain evidence="1 2">9432</strain>
    </source>
</reference>
<comment type="caution">
    <text evidence="1">The sequence shown here is derived from an EMBL/GenBank/DDBJ whole genome shotgun (WGS) entry which is preliminary data.</text>
</comment>
<evidence type="ECO:0000313" key="2">
    <source>
        <dbReference type="Proteomes" id="UP000005806"/>
    </source>
</evidence>
<dbReference type="EMBL" id="CAIH01000219">
    <property type="protein sequence ID" value="CCH93337.1"/>
    <property type="molecule type" value="Genomic_DNA"/>
</dbReference>
<protein>
    <submittedName>
        <fullName evidence="1">Uncharacterized protein</fullName>
    </submittedName>
</protein>
<proteinExistence type="predicted"/>
<name>A0A822LCY6_MICAE</name>
<sequence length="44" mass="5249">MARAKLLRFHLCQNIDLQTYRLHSLIREFFRGKLEGEDDVTNIS</sequence>
<evidence type="ECO:0000313" key="1">
    <source>
        <dbReference type="EMBL" id="CCH93337.1"/>
    </source>
</evidence>
<accession>A0A822LCY6</accession>